<dbReference type="CDD" id="cd00158">
    <property type="entry name" value="RHOD"/>
    <property type="match status" value="1"/>
</dbReference>
<evidence type="ECO:0000259" key="1">
    <source>
        <dbReference type="PROSITE" id="PS50206"/>
    </source>
</evidence>
<dbReference type="RefSeq" id="WP_194371658.1">
    <property type="nucleotide sequence ID" value="NZ_CP063767.1"/>
</dbReference>
<organism evidence="2 3">
    <name type="scientific">Thermophilibacter immobilis</name>
    <dbReference type="NCBI Taxonomy" id="2779519"/>
    <lineage>
        <taxon>Bacteria</taxon>
        <taxon>Bacillati</taxon>
        <taxon>Actinomycetota</taxon>
        <taxon>Coriobacteriia</taxon>
        <taxon>Coriobacteriales</taxon>
        <taxon>Atopobiaceae</taxon>
        <taxon>Thermophilibacter</taxon>
    </lineage>
</organism>
<dbReference type="SUPFAM" id="SSF52821">
    <property type="entry name" value="Rhodanese/Cell cycle control phosphatase"/>
    <property type="match status" value="1"/>
</dbReference>
<dbReference type="InterPro" id="IPR001763">
    <property type="entry name" value="Rhodanese-like_dom"/>
</dbReference>
<dbReference type="PANTHER" id="PTHR45431">
    <property type="entry name" value="RHODANESE-LIKE DOMAIN-CONTAINING PROTEIN 15, CHLOROPLASTIC"/>
    <property type="match status" value="1"/>
</dbReference>
<dbReference type="EMBL" id="CP063767">
    <property type="protein sequence ID" value="QOY60852.1"/>
    <property type="molecule type" value="Genomic_DNA"/>
</dbReference>
<dbReference type="KEGG" id="tio:INP52_01125"/>
<dbReference type="SMART" id="SM00450">
    <property type="entry name" value="RHOD"/>
    <property type="match status" value="1"/>
</dbReference>
<dbReference type="Gene3D" id="3.40.250.10">
    <property type="entry name" value="Rhodanese-like domain"/>
    <property type="match status" value="1"/>
</dbReference>
<dbReference type="InterPro" id="IPR036873">
    <property type="entry name" value="Rhodanese-like_dom_sf"/>
</dbReference>
<reference evidence="2 3" key="1">
    <citation type="submission" date="2020-10" db="EMBL/GenBank/DDBJ databases">
        <title>Olsenella immobilis sp.nov., isolated from the mud in a fermentation cellar used for the production of Chinese strong-flavoured liquor.</title>
        <authorList>
            <person name="Lu L."/>
        </authorList>
    </citation>
    <scope>NUCLEOTIDE SEQUENCE [LARGE SCALE GENOMIC DNA]</scope>
    <source>
        <strain evidence="2 3">LZLJ-2</strain>
    </source>
</reference>
<evidence type="ECO:0000313" key="3">
    <source>
        <dbReference type="Proteomes" id="UP000593735"/>
    </source>
</evidence>
<gene>
    <name evidence="2" type="ORF">INP52_01125</name>
</gene>
<proteinExistence type="predicted"/>
<accession>A0A7S7M8T4</accession>
<protein>
    <submittedName>
        <fullName evidence="2">Rhodanese-like domain-containing protein</fullName>
    </submittedName>
</protein>
<dbReference type="InterPro" id="IPR052367">
    <property type="entry name" value="Thiosulfate_ST/Rhodanese-like"/>
</dbReference>
<dbReference type="Proteomes" id="UP000593735">
    <property type="component" value="Chromosome"/>
</dbReference>
<evidence type="ECO:0000313" key="2">
    <source>
        <dbReference type="EMBL" id="QOY60852.1"/>
    </source>
</evidence>
<dbReference type="AlphaFoldDB" id="A0A7S7M8T4"/>
<feature type="domain" description="Rhodanese" evidence="1">
    <location>
        <begin position="26"/>
        <end position="110"/>
    </location>
</feature>
<dbReference type="PROSITE" id="PS50206">
    <property type="entry name" value="RHODANESE_3"/>
    <property type="match status" value="1"/>
</dbReference>
<sequence>MGFFGSIFGGGAGARDINTCLAEARDVRGAVVLDVREKDEFTSGHVAGAINVPVGSISGAKRMVPRTDTPVYVYCLSGARASNAVSSLARMGYTNVVNAGGINRWRGDIVRGA</sequence>
<dbReference type="Pfam" id="PF00581">
    <property type="entry name" value="Rhodanese"/>
    <property type="match status" value="1"/>
</dbReference>
<keyword evidence="3" id="KW-1185">Reference proteome</keyword>
<name>A0A7S7M8T4_9ACTN</name>
<dbReference type="PANTHER" id="PTHR45431:SF3">
    <property type="entry name" value="RHODANESE-LIKE DOMAIN-CONTAINING PROTEIN 15, CHLOROPLASTIC"/>
    <property type="match status" value="1"/>
</dbReference>